<protein>
    <recommendedName>
        <fullName evidence="1">AB hydrolase-1 domain-containing protein</fullName>
    </recommendedName>
</protein>
<dbReference type="InterPro" id="IPR029058">
    <property type="entry name" value="AB_hydrolase_fold"/>
</dbReference>
<comment type="caution">
    <text evidence="2">The sequence shown here is derived from an EMBL/GenBank/DDBJ whole genome shotgun (WGS) entry which is preliminary data.</text>
</comment>
<dbReference type="Proteomes" id="UP000076512">
    <property type="component" value="Unassembled WGS sequence"/>
</dbReference>
<accession>A0A161Z515</accession>
<sequence>MREALARALRRNLARRTEPAESAPDPLAADNWWATTTMPARILHGADDMPDFSEGARRLVRVLGAPEVTVVDGAGHLLPLERPAAVATAILDLITEPRGTSRLSSG</sequence>
<keyword evidence="3" id="KW-1185">Reference proteome</keyword>
<evidence type="ECO:0000313" key="3">
    <source>
        <dbReference type="Proteomes" id="UP000076512"/>
    </source>
</evidence>
<evidence type="ECO:0000313" key="2">
    <source>
        <dbReference type="EMBL" id="KZM74864.1"/>
    </source>
</evidence>
<feature type="domain" description="AB hydrolase-1" evidence="1">
    <location>
        <begin position="8"/>
        <end position="88"/>
    </location>
</feature>
<dbReference type="Gene3D" id="3.40.50.1820">
    <property type="entry name" value="alpha/beta hydrolase"/>
    <property type="match status" value="1"/>
</dbReference>
<evidence type="ECO:0000259" key="1">
    <source>
        <dbReference type="Pfam" id="PF12697"/>
    </source>
</evidence>
<dbReference type="Pfam" id="PF12697">
    <property type="entry name" value="Abhydrolase_6"/>
    <property type="match status" value="1"/>
</dbReference>
<dbReference type="EMBL" id="LWGR01000004">
    <property type="protein sequence ID" value="KZM74864.1"/>
    <property type="molecule type" value="Genomic_DNA"/>
</dbReference>
<proteinExistence type="predicted"/>
<dbReference type="RefSeq" id="WP_067586658.1">
    <property type="nucleotide sequence ID" value="NZ_JABMCZ010000005.1"/>
</dbReference>
<dbReference type="AlphaFoldDB" id="A0A161Z515"/>
<dbReference type="InterPro" id="IPR000073">
    <property type="entry name" value="AB_hydrolase_1"/>
</dbReference>
<reference evidence="2 3" key="1">
    <citation type="submission" date="2016-04" db="EMBL/GenBank/DDBJ databases">
        <authorList>
            <person name="Evans L.H."/>
            <person name="Alamgir A."/>
            <person name="Owens N."/>
            <person name="Weber N.D."/>
            <person name="Virtaneva K."/>
            <person name="Barbian K."/>
            <person name="Babar A."/>
            <person name="Rosenke K."/>
        </authorList>
    </citation>
    <scope>NUCLEOTIDE SEQUENCE [LARGE SCALE GENOMIC DNA]</scope>
    <source>
        <strain evidence="2 3">IFM 0406</strain>
    </source>
</reference>
<dbReference type="OrthoDB" id="8957634at2"/>
<dbReference type="SUPFAM" id="SSF53474">
    <property type="entry name" value="alpha/beta-Hydrolases"/>
    <property type="match status" value="1"/>
</dbReference>
<organism evidence="2 3">
    <name type="scientific">Nocardia terpenica</name>
    <dbReference type="NCBI Taxonomy" id="455432"/>
    <lineage>
        <taxon>Bacteria</taxon>
        <taxon>Bacillati</taxon>
        <taxon>Actinomycetota</taxon>
        <taxon>Actinomycetes</taxon>
        <taxon>Mycobacteriales</taxon>
        <taxon>Nocardiaceae</taxon>
        <taxon>Nocardia</taxon>
    </lineage>
</organism>
<gene>
    <name evidence="2" type="ORF">AWN90_22835</name>
</gene>
<name>A0A161Z515_9NOCA</name>